<gene>
    <name evidence="2" type="ORF">PLXY2_LOCUS2054</name>
</gene>
<sequence length="544" mass="63332">MNTEALIKRQEDCFDSIKRICVNFGKDAPERKTLEYLKKRIEALDTHWQQFAETDKLLNAGEEKNLSYFTSNVFVKAQEKYLRAKSQMVALQAQWVAELMKIQPQPTAGTSKEERGESAGTFGVVQDIFGGINTDLTDRKSVLLQQQQGNFKAFQRAATKVNIDTIEEKWDLEDRLNILKTKWNAIDKIHWELDNWLNGSNELYEQEYNRLENLYEELRKVINKKMWANLHYEKSTPRVEIPEFSGEYAQWVSFKDIFMETIHNNPLISKTQKMQHLKTKLRGEAEKLVQHLTVSADNYECCWEIIQNRFDNKRLLFSSYINTLLNQPIVQQPNAYQIKRMHDTTLEALNALKNIGLDTSTWDPIVVHLLSQKLDAATYNDYVQGLQKPREFPVLKELLNFLESKFMALETVKTNHPAVKSYYKNNEVKAPNFKNAEKGSKSFHVSIKNCPLCKKDHVLMNCPTFLSTNVPNRIATVTKLRVCRNCLFDHYGKQCDSNKKCKVCNKSHHTFLHETNFKGQSTSTPSWSPQKNTNQNYELYSMRL</sequence>
<comment type="caution">
    <text evidence="2">The sequence shown here is derived from an EMBL/GenBank/DDBJ whole genome shotgun (WGS) entry which is preliminary data.</text>
</comment>
<dbReference type="PANTHER" id="PTHR47331">
    <property type="entry name" value="PHD-TYPE DOMAIN-CONTAINING PROTEIN"/>
    <property type="match status" value="1"/>
</dbReference>
<accession>A0A8S4DII1</accession>
<organism evidence="2 3">
    <name type="scientific">Plutella xylostella</name>
    <name type="common">Diamondback moth</name>
    <name type="synonym">Plutella maculipennis</name>
    <dbReference type="NCBI Taxonomy" id="51655"/>
    <lineage>
        <taxon>Eukaryota</taxon>
        <taxon>Metazoa</taxon>
        <taxon>Ecdysozoa</taxon>
        <taxon>Arthropoda</taxon>
        <taxon>Hexapoda</taxon>
        <taxon>Insecta</taxon>
        <taxon>Pterygota</taxon>
        <taxon>Neoptera</taxon>
        <taxon>Endopterygota</taxon>
        <taxon>Lepidoptera</taxon>
        <taxon>Glossata</taxon>
        <taxon>Ditrysia</taxon>
        <taxon>Yponomeutoidea</taxon>
        <taxon>Plutellidae</taxon>
        <taxon>Plutella</taxon>
    </lineage>
</organism>
<evidence type="ECO:0000313" key="2">
    <source>
        <dbReference type="EMBL" id="CAG9099234.1"/>
    </source>
</evidence>
<dbReference type="EMBL" id="CAJHNJ030000005">
    <property type="protein sequence ID" value="CAG9099234.1"/>
    <property type="molecule type" value="Genomic_DNA"/>
</dbReference>
<feature type="coiled-coil region" evidence="1">
    <location>
        <begin position="197"/>
        <end position="224"/>
    </location>
</feature>
<keyword evidence="3" id="KW-1185">Reference proteome</keyword>
<dbReference type="Proteomes" id="UP000653454">
    <property type="component" value="Unassembled WGS sequence"/>
</dbReference>
<dbReference type="Pfam" id="PF03564">
    <property type="entry name" value="DUF1759"/>
    <property type="match status" value="1"/>
</dbReference>
<dbReference type="PANTHER" id="PTHR47331:SF1">
    <property type="entry name" value="GAG-LIKE PROTEIN"/>
    <property type="match status" value="1"/>
</dbReference>
<evidence type="ECO:0000313" key="3">
    <source>
        <dbReference type="Proteomes" id="UP000653454"/>
    </source>
</evidence>
<dbReference type="AlphaFoldDB" id="A0A8S4DII1"/>
<proteinExistence type="predicted"/>
<keyword evidence="1" id="KW-0175">Coiled coil</keyword>
<evidence type="ECO:0000256" key="1">
    <source>
        <dbReference type="SAM" id="Coils"/>
    </source>
</evidence>
<name>A0A8S4DII1_PLUXY</name>
<protein>
    <submittedName>
        <fullName evidence="2">(diamondback moth) hypothetical protein</fullName>
    </submittedName>
</protein>
<reference evidence="2" key="1">
    <citation type="submission" date="2020-11" db="EMBL/GenBank/DDBJ databases">
        <authorList>
            <person name="Whiteford S."/>
        </authorList>
    </citation>
    <scope>NUCLEOTIDE SEQUENCE</scope>
</reference>
<dbReference type="InterPro" id="IPR005312">
    <property type="entry name" value="DUF1759"/>
</dbReference>